<dbReference type="EMBL" id="JAABOJ010000007">
    <property type="protein sequence ID" value="KAF3285468.1"/>
    <property type="molecule type" value="Genomic_DNA"/>
</dbReference>
<comment type="caution">
    <text evidence="2">The sequence shown here is derived from an EMBL/GenBank/DDBJ whole genome shotgun (WGS) entry which is preliminary data.</text>
</comment>
<name>A0A7C8RGM0_ORBOL</name>
<gene>
    <name evidence="2" type="ORF">TWF970_010520</name>
</gene>
<evidence type="ECO:0000313" key="2">
    <source>
        <dbReference type="EMBL" id="KAF3285468.1"/>
    </source>
</evidence>
<sequence>MASIDLQLNLMSNGKECPKRYILVTGVTGAGKSTFIANAMSPQDPTPQIGHGLKSSKSSTHDLQGDASQLSSYSIFTYINNPLKKHYIRISKETSRIQEFPIGESLDGYDVTLVDMPGFDDTYIDSVTILEQVINWLDELCKAKKQLSGIIHLHRISDNRVPGSGAHAIKLLKSIIGEAGIKNIMLVTNMWRGGEEEEGIRVEEELKNDKDFWAPLLDKKAKTGQYGFYTSKSLESEALTRKEARKAARCIITEVLKNNVEITQFERETVGEDKTYGETAICLTVGSHLIDWGNAVDKKVTKADKVADECKETDPERSARFREMANEARREKEKIRREWALLATFLNGLGYLIGALAEKFGSKLMHDGVLCTFKALVQYVEGIGLDIESHPGLYT</sequence>
<evidence type="ECO:0000256" key="1">
    <source>
        <dbReference type="SAM" id="MobiDB-lite"/>
    </source>
</evidence>
<evidence type="ECO:0000313" key="3">
    <source>
        <dbReference type="Proteomes" id="UP000474640"/>
    </source>
</evidence>
<organism evidence="2 3">
    <name type="scientific">Orbilia oligospora</name>
    <name type="common">Nematode-trapping fungus</name>
    <name type="synonym">Arthrobotrys oligospora</name>
    <dbReference type="NCBI Taxonomy" id="2813651"/>
    <lineage>
        <taxon>Eukaryota</taxon>
        <taxon>Fungi</taxon>
        <taxon>Dikarya</taxon>
        <taxon>Ascomycota</taxon>
        <taxon>Pezizomycotina</taxon>
        <taxon>Orbiliomycetes</taxon>
        <taxon>Orbiliales</taxon>
        <taxon>Orbiliaceae</taxon>
        <taxon>Orbilia</taxon>
    </lineage>
</organism>
<dbReference type="Gene3D" id="3.40.50.300">
    <property type="entry name" value="P-loop containing nucleotide triphosphate hydrolases"/>
    <property type="match status" value="1"/>
</dbReference>
<protein>
    <recommendedName>
        <fullName evidence="4">G domain-containing protein</fullName>
    </recommendedName>
</protein>
<evidence type="ECO:0008006" key="4">
    <source>
        <dbReference type="Google" id="ProtNLM"/>
    </source>
</evidence>
<feature type="region of interest" description="Disordered" evidence="1">
    <location>
        <begin position="40"/>
        <end position="65"/>
    </location>
</feature>
<dbReference type="Proteomes" id="UP000474640">
    <property type="component" value="Unassembled WGS sequence"/>
</dbReference>
<reference evidence="2 3" key="1">
    <citation type="submission" date="2020-01" db="EMBL/GenBank/DDBJ databases">
        <authorList>
            <person name="Palmer J.M."/>
        </authorList>
    </citation>
    <scope>NUCLEOTIDE SEQUENCE [LARGE SCALE GENOMIC DNA]</scope>
    <source>
        <strain evidence="2 3">TWF970</strain>
    </source>
</reference>
<accession>A0A7C8RGM0</accession>
<proteinExistence type="predicted"/>
<dbReference type="SUPFAM" id="SSF52540">
    <property type="entry name" value="P-loop containing nucleoside triphosphate hydrolases"/>
    <property type="match status" value="1"/>
</dbReference>
<dbReference type="InterPro" id="IPR027417">
    <property type="entry name" value="P-loop_NTPase"/>
</dbReference>
<dbReference type="OrthoDB" id="8954335at2759"/>
<dbReference type="AlphaFoldDB" id="A0A7C8RGM0"/>